<accession>A0A222VUW6</accession>
<dbReference type="Pfam" id="PF20066">
    <property type="entry name" value="Glyoxalase_8"/>
    <property type="match status" value="1"/>
</dbReference>
<sequence length="178" mass="20013">MDMTIKDAKRAARVLRDVSITSGSLSLTHSQALEIVARQAGYRDWNTMSAALDGASRVGIRRPVPVLRVRDEGVMRDFYVDYLGFVFEWEHRFERDAPLYARVRRDQMVIDLSEHHGDGTPGSVIWVPVDDLRGLHGELTGKAYPRMRPGIDEQAPGGPTMEVIDPYANVIRFCEVTG</sequence>
<dbReference type="SUPFAM" id="SSF54593">
    <property type="entry name" value="Glyoxalase/Bleomycin resistance protein/Dihydroxybiphenyl dioxygenase"/>
    <property type="match status" value="1"/>
</dbReference>
<dbReference type="GO" id="GO:0046677">
    <property type="term" value="P:response to antibiotic"/>
    <property type="evidence" value="ECO:0007669"/>
    <property type="project" value="UniProtKB-KW"/>
</dbReference>
<dbReference type="Proteomes" id="UP000199494">
    <property type="component" value="Unassembled WGS sequence"/>
</dbReference>
<keyword evidence="3" id="KW-1185">Reference proteome</keyword>
<organism evidence="2 3">
    <name type="scientific">Prauserella marina</name>
    <dbReference type="NCBI Taxonomy" id="530584"/>
    <lineage>
        <taxon>Bacteria</taxon>
        <taxon>Bacillati</taxon>
        <taxon>Actinomycetota</taxon>
        <taxon>Actinomycetes</taxon>
        <taxon>Pseudonocardiales</taxon>
        <taxon>Pseudonocardiaceae</taxon>
        <taxon>Prauserella</taxon>
    </lineage>
</organism>
<reference evidence="2 3" key="1">
    <citation type="submission" date="2016-10" db="EMBL/GenBank/DDBJ databases">
        <authorList>
            <person name="de Groot N.N."/>
        </authorList>
    </citation>
    <scope>NUCLEOTIDE SEQUENCE [LARGE SCALE GENOMIC DNA]</scope>
    <source>
        <strain evidence="2 3">CGMCC 4.5506</strain>
    </source>
</reference>
<protein>
    <submittedName>
        <fullName evidence="2">Uncharacterized protein</fullName>
    </submittedName>
</protein>
<name>A0A222VUW6_9PSEU</name>
<evidence type="ECO:0000256" key="1">
    <source>
        <dbReference type="ARBA" id="ARBA00023251"/>
    </source>
</evidence>
<proteinExistence type="predicted"/>
<dbReference type="Gene3D" id="3.10.180.10">
    <property type="entry name" value="2,3-Dihydroxybiphenyl 1,2-Dioxygenase, domain 1"/>
    <property type="match status" value="1"/>
</dbReference>
<gene>
    <name evidence="2" type="ORF">SAMN05421630_107203</name>
</gene>
<dbReference type="KEGG" id="pmad:BAY61_24810"/>
<dbReference type="OrthoDB" id="9798201at2"/>
<dbReference type="Pfam" id="PF19581">
    <property type="entry name" value="Glyoxalase_7"/>
    <property type="match status" value="1"/>
</dbReference>
<dbReference type="InterPro" id="IPR029068">
    <property type="entry name" value="Glyas_Bleomycin-R_OHBP_Dase"/>
</dbReference>
<evidence type="ECO:0000313" key="3">
    <source>
        <dbReference type="Proteomes" id="UP000199494"/>
    </source>
</evidence>
<dbReference type="AlphaFoldDB" id="A0A222VUW6"/>
<dbReference type="InterPro" id="IPR045517">
    <property type="entry name" value="Glyoxalase_8"/>
</dbReference>
<dbReference type="STRING" id="530584.SAMN05421630_107203"/>
<evidence type="ECO:0000313" key="2">
    <source>
        <dbReference type="EMBL" id="SDD30398.1"/>
    </source>
</evidence>
<dbReference type="EMBL" id="FMZE01000007">
    <property type="protein sequence ID" value="SDD30398.1"/>
    <property type="molecule type" value="Genomic_DNA"/>
</dbReference>
<keyword evidence="1" id="KW-0046">Antibiotic resistance</keyword>
<dbReference type="InterPro" id="IPR000335">
    <property type="entry name" value="Bleomycin-R"/>
</dbReference>